<reference evidence="2" key="1">
    <citation type="journal article" date="2009" name="Appl. Environ. Microbiol.">
        <title>Complete genome sequence of the chemolithoautotrophic marine magnetotactic coccus strain MC-1.</title>
        <authorList>
            <person name="Schubbe S."/>
            <person name="Williams T.J."/>
            <person name="Xie G."/>
            <person name="Kiss H.E."/>
            <person name="Brettin T.S."/>
            <person name="Martinez D."/>
            <person name="Ross C.A."/>
            <person name="Schuler D."/>
            <person name="Cox B.L."/>
            <person name="Nealson K.H."/>
            <person name="Bazylinski D.A."/>
        </authorList>
    </citation>
    <scope>NUCLEOTIDE SEQUENCE [LARGE SCALE GENOMIC DNA]</scope>
    <source>
        <strain evidence="2">ATCC BAA-1437 / JCM 17883 / MC-1</strain>
    </source>
</reference>
<accession>A0LC25</accession>
<organism evidence="1 2">
    <name type="scientific">Magnetococcus marinus (strain ATCC BAA-1437 / JCM 17883 / MC-1)</name>
    <dbReference type="NCBI Taxonomy" id="156889"/>
    <lineage>
        <taxon>Bacteria</taxon>
        <taxon>Pseudomonadati</taxon>
        <taxon>Pseudomonadota</taxon>
        <taxon>Magnetococcia</taxon>
        <taxon>Magnetococcales</taxon>
        <taxon>Magnetococcaceae</taxon>
        <taxon>Magnetococcus</taxon>
    </lineage>
</organism>
<keyword evidence="2" id="KW-1185">Reference proteome</keyword>
<dbReference type="OrthoDB" id="8479312at2"/>
<evidence type="ECO:0000313" key="2">
    <source>
        <dbReference type="Proteomes" id="UP000002586"/>
    </source>
</evidence>
<evidence type="ECO:0000313" key="1">
    <source>
        <dbReference type="EMBL" id="ABK45518.1"/>
    </source>
</evidence>
<dbReference type="KEGG" id="mgm:Mmc1_3027"/>
<sequence>MFQAKDDAKRLQTTDPREIVKIFTSAMLDESHVHVRLDHGMVEYFSLFRSSADELEALQSADHLTLTPLDPPVGNAKIRLCERVMLRFFTAQFSAECQCTFLETQDNRSIHLSLPERLTLIPQRRADVRVKIDEKKPFILKIIRPSGISFLAKPIDISAGGISFASIGNVPHISEKSRIHLILDWKNEGIHIKVRALMLKEINKEGEQLLRARFLPESLAAAQSIEELVALVQRKHLQQRAELFS</sequence>
<gene>
    <name evidence="1" type="ordered locus">Mmc1_3027</name>
</gene>
<dbReference type="RefSeq" id="WP_011714582.1">
    <property type="nucleotide sequence ID" value="NC_008576.1"/>
</dbReference>
<dbReference type="Gene3D" id="2.40.10.220">
    <property type="entry name" value="predicted glycosyltransferase like domains"/>
    <property type="match status" value="1"/>
</dbReference>
<reference evidence="1 2" key="2">
    <citation type="journal article" date="2012" name="Int. J. Syst. Evol. Microbiol.">
        <title>Magnetococcus marinus gen. nov., sp. nov., a marine, magnetotactic bacterium that represents a novel lineage (Magnetococcaceae fam. nov.; Magnetococcales ord. nov.) at the base of the Alphaproteobacteria.</title>
        <authorList>
            <person name="Bazylinski D.A."/>
            <person name="Williams T.J."/>
            <person name="Lefevre C.T."/>
            <person name="Berg R.J."/>
            <person name="Zhang C.L."/>
            <person name="Bowser S.S."/>
            <person name="Dean A.J."/>
            <person name="Beveridge T.J."/>
        </authorList>
    </citation>
    <scope>NUCLEOTIDE SEQUENCE [LARGE SCALE GENOMIC DNA]</scope>
    <source>
        <strain evidence="2">ATCC BAA-1437 / JCM 17883 / MC-1</strain>
    </source>
</reference>
<protein>
    <submittedName>
        <fullName evidence="1">Type IV pilus assembly PilZ</fullName>
    </submittedName>
</protein>
<dbReference type="HOGENOM" id="CLU_1018640_0_0_5"/>
<dbReference type="EMBL" id="CP000471">
    <property type="protein sequence ID" value="ABK45518.1"/>
    <property type="molecule type" value="Genomic_DNA"/>
</dbReference>
<dbReference type="AlphaFoldDB" id="A0LC25"/>
<proteinExistence type="predicted"/>
<name>A0LC25_MAGMM</name>
<dbReference type="Proteomes" id="UP000002586">
    <property type="component" value="Chromosome"/>
</dbReference>